<evidence type="ECO:0000259" key="7">
    <source>
        <dbReference type="PROSITE" id="PS50048"/>
    </source>
</evidence>
<dbReference type="SMART" id="SM00066">
    <property type="entry name" value="GAL4"/>
    <property type="match status" value="1"/>
</dbReference>
<dbReference type="Pfam" id="PF04082">
    <property type="entry name" value="Fungal_trans"/>
    <property type="match status" value="1"/>
</dbReference>
<feature type="compositionally biased region" description="Low complexity" evidence="6">
    <location>
        <begin position="761"/>
        <end position="772"/>
    </location>
</feature>
<dbReference type="SUPFAM" id="SSF57701">
    <property type="entry name" value="Zn2/Cys6 DNA-binding domain"/>
    <property type="match status" value="1"/>
</dbReference>
<dbReference type="GO" id="GO:0006351">
    <property type="term" value="P:DNA-templated transcription"/>
    <property type="evidence" value="ECO:0007669"/>
    <property type="project" value="InterPro"/>
</dbReference>
<sequence length="985" mass="101888">MSYPSGPSPHSASSSNAPSSQLLFAHPPPALASSFAPPSHALGPFTSAPLPPPPHRPDYKGKRKASELGAADDGDAEGEGEGDGPDGDGDGVPDDAAEGELEAAAAVLGGAAHAGAGTGSKKDKEKKKVKVGARASIACKTCRKRKVRCSAEWPVCQFCTARKLECVYEGHPAENGGTIYAGPTGITPGANGSPLDAELPATDMILEALDAFITNHFDTFPFIHRPSLTQEIKEGRAPKEVICCILALAARFSQPLRSLHPSSPTAASEHYASIASQLLLLPEAAPGQAAPAPSADTPISLMRCQCHLMLGFYELTAGRDNSGWLKIGTAIRMAQTLRLGFDDEIPVYETARNPTSLRDGGGSSTISSEPRDIIRAEMRRRTFWALFSLDRTVSDGNERPCGLKVPRIASLRMPGPDTDFAAGRKSVGAKFDPDPPAWSVSVRTAAGPPAGLVLDEGVSTPRSALPPHADEPDADLYGFTLRIAEIWSKVASYIGSGGRNVDRRAPWLQESTFAQLAGELADFEAKLPDVLKYSTQTLIAHCMVPEEAKLFALLHLTNAMARHVLHRDYLPFLPPNDFNAAHGPIDGEPLYGSVDEPKGWWQESFDMAAKSANTISDVCSHLASHGIVLTHPFAGFAAVAAGTVHSHIRYWPQSSSVPIDAAHYLAQDAEILNGLRQIYPIAARWYESLAGLQLLYFNLARGVLDSDPFKVRARVLQLLRSAKDDADVGSPVRDGAAGAHGHGHGTGNGAAGGGGAGGKRANGASGANKGGAMSRGTKAAKGDRGRPSVPKREDSSSSAVVPALPFAAPPSPPNHAHHGLPNSLSGLVSPLDGPGPLNATAAGGGGTSDGGPFAPLYAGAPTPTSALFPAHPLALEHSHPHGAAAHTPSHHSHSDSGPSPADLGLLPVPGDFSFDLSGAGSLGLGGLGLSTLDEWGAGYYFGGSNWGLGGFGGLGVAPGAYGGPGPQHGAPSFGGGGGDMGWGGL</sequence>
<dbReference type="InterPro" id="IPR050815">
    <property type="entry name" value="TF_fung"/>
</dbReference>
<evidence type="ECO:0000256" key="1">
    <source>
        <dbReference type="ARBA" id="ARBA00004123"/>
    </source>
</evidence>
<dbReference type="GO" id="GO:0003677">
    <property type="term" value="F:DNA binding"/>
    <property type="evidence" value="ECO:0007669"/>
    <property type="project" value="InterPro"/>
</dbReference>
<dbReference type="OrthoDB" id="2399539at2759"/>
<comment type="subcellular location">
    <subcellularLocation>
        <location evidence="1">Nucleus</location>
    </subcellularLocation>
</comment>
<evidence type="ECO:0000256" key="5">
    <source>
        <dbReference type="ARBA" id="ARBA00023242"/>
    </source>
</evidence>
<protein>
    <submittedName>
        <fullName evidence="8">Fungal-specific transcription factor domain-containing protein</fullName>
    </submittedName>
</protein>
<feature type="domain" description="Zn(2)-C6 fungal-type" evidence="7">
    <location>
        <begin position="138"/>
        <end position="168"/>
    </location>
</feature>
<keyword evidence="9" id="KW-1185">Reference proteome</keyword>
<dbReference type="PANTHER" id="PTHR47338">
    <property type="entry name" value="ZN(II)2CYS6 TRANSCRIPTION FACTOR (EUROFUNG)-RELATED"/>
    <property type="match status" value="1"/>
</dbReference>
<dbReference type="GO" id="GO:0005634">
    <property type="term" value="C:nucleus"/>
    <property type="evidence" value="ECO:0007669"/>
    <property type="project" value="UniProtKB-SubCell"/>
</dbReference>
<evidence type="ECO:0000256" key="6">
    <source>
        <dbReference type="SAM" id="MobiDB-lite"/>
    </source>
</evidence>
<dbReference type="GO" id="GO:0000981">
    <property type="term" value="F:DNA-binding transcription factor activity, RNA polymerase II-specific"/>
    <property type="evidence" value="ECO:0007669"/>
    <property type="project" value="InterPro"/>
</dbReference>
<dbReference type="PROSITE" id="PS00463">
    <property type="entry name" value="ZN2_CY6_FUNGAL_1"/>
    <property type="match status" value="1"/>
</dbReference>
<dbReference type="InterPro" id="IPR007219">
    <property type="entry name" value="XnlR_reg_dom"/>
</dbReference>
<dbReference type="Gene3D" id="4.10.240.10">
    <property type="entry name" value="Zn(2)-C6 fungal-type DNA-binding domain"/>
    <property type="match status" value="1"/>
</dbReference>
<feature type="compositionally biased region" description="Acidic residues" evidence="6">
    <location>
        <begin position="70"/>
        <end position="96"/>
    </location>
</feature>
<accession>A0A5C5G040</accession>
<dbReference type="SMART" id="SM00906">
    <property type="entry name" value="Fungal_trans"/>
    <property type="match status" value="1"/>
</dbReference>
<comment type="caution">
    <text evidence="8">The sequence shown here is derived from an EMBL/GenBank/DDBJ whole genome shotgun (WGS) entry which is preliminary data.</text>
</comment>
<proteinExistence type="predicted"/>
<dbReference type="EMBL" id="SOZI01000024">
    <property type="protein sequence ID" value="TNY22500.1"/>
    <property type="molecule type" value="Genomic_DNA"/>
</dbReference>
<feature type="compositionally biased region" description="Low complexity" evidence="6">
    <location>
        <begin position="796"/>
        <end position="806"/>
    </location>
</feature>
<gene>
    <name evidence="8" type="ORF">DMC30DRAFT_415043</name>
</gene>
<dbReference type="InterPro" id="IPR001138">
    <property type="entry name" value="Zn2Cys6_DnaBD"/>
</dbReference>
<dbReference type="STRING" id="5288.A0A5C5G040"/>
<evidence type="ECO:0000256" key="2">
    <source>
        <dbReference type="ARBA" id="ARBA00022723"/>
    </source>
</evidence>
<evidence type="ECO:0000313" key="8">
    <source>
        <dbReference type="EMBL" id="TNY22500.1"/>
    </source>
</evidence>
<evidence type="ECO:0000256" key="3">
    <source>
        <dbReference type="ARBA" id="ARBA00023015"/>
    </source>
</evidence>
<keyword evidence="4" id="KW-0804">Transcription</keyword>
<keyword evidence="3" id="KW-0805">Transcription regulation</keyword>
<keyword evidence="5" id="KW-0539">Nucleus</keyword>
<dbReference type="AlphaFoldDB" id="A0A5C5G040"/>
<dbReference type="InterPro" id="IPR036864">
    <property type="entry name" value="Zn2-C6_fun-type_DNA-bd_sf"/>
</dbReference>
<feature type="region of interest" description="Disordered" evidence="6">
    <location>
        <begin position="878"/>
        <end position="904"/>
    </location>
</feature>
<feature type="compositionally biased region" description="Gly residues" evidence="6">
    <location>
        <begin position="738"/>
        <end position="760"/>
    </location>
</feature>
<evidence type="ECO:0000256" key="4">
    <source>
        <dbReference type="ARBA" id="ARBA00023163"/>
    </source>
</evidence>
<organism evidence="8 9">
    <name type="scientific">Rhodotorula diobovata</name>
    <dbReference type="NCBI Taxonomy" id="5288"/>
    <lineage>
        <taxon>Eukaryota</taxon>
        <taxon>Fungi</taxon>
        <taxon>Dikarya</taxon>
        <taxon>Basidiomycota</taxon>
        <taxon>Pucciniomycotina</taxon>
        <taxon>Microbotryomycetes</taxon>
        <taxon>Sporidiobolales</taxon>
        <taxon>Sporidiobolaceae</taxon>
        <taxon>Rhodotorula</taxon>
    </lineage>
</organism>
<evidence type="ECO:0000313" key="9">
    <source>
        <dbReference type="Proteomes" id="UP000311382"/>
    </source>
</evidence>
<feature type="compositionally biased region" description="Low complexity" evidence="6">
    <location>
        <begin position="1"/>
        <end position="42"/>
    </location>
</feature>
<name>A0A5C5G040_9BASI</name>
<dbReference type="Pfam" id="PF00172">
    <property type="entry name" value="Zn_clus"/>
    <property type="match status" value="1"/>
</dbReference>
<dbReference type="CDD" id="cd12148">
    <property type="entry name" value="fungal_TF_MHR"/>
    <property type="match status" value="1"/>
</dbReference>
<feature type="region of interest" description="Disordered" evidence="6">
    <location>
        <begin position="726"/>
        <end position="847"/>
    </location>
</feature>
<dbReference type="Proteomes" id="UP000311382">
    <property type="component" value="Unassembled WGS sequence"/>
</dbReference>
<dbReference type="CDD" id="cd00067">
    <property type="entry name" value="GAL4"/>
    <property type="match status" value="1"/>
</dbReference>
<dbReference type="PANTHER" id="PTHR47338:SF5">
    <property type="entry name" value="ZN(II)2CYS6 TRANSCRIPTION FACTOR (EUROFUNG)"/>
    <property type="match status" value="1"/>
</dbReference>
<feature type="compositionally biased region" description="Basic and acidic residues" evidence="6">
    <location>
        <begin position="780"/>
        <end position="795"/>
    </location>
</feature>
<feature type="region of interest" description="Disordered" evidence="6">
    <location>
        <begin position="1"/>
        <end position="96"/>
    </location>
</feature>
<feature type="compositionally biased region" description="Basic and acidic residues" evidence="6">
    <location>
        <begin position="55"/>
        <end position="66"/>
    </location>
</feature>
<keyword evidence="2" id="KW-0479">Metal-binding</keyword>
<dbReference type="PROSITE" id="PS50048">
    <property type="entry name" value="ZN2_CY6_FUNGAL_2"/>
    <property type="match status" value="1"/>
</dbReference>
<dbReference type="GO" id="GO:0008270">
    <property type="term" value="F:zinc ion binding"/>
    <property type="evidence" value="ECO:0007669"/>
    <property type="project" value="InterPro"/>
</dbReference>
<reference evidence="8 9" key="1">
    <citation type="submission" date="2019-03" db="EMBL/GenBank/DDBJ databases">
        <title>Rhodosporidium diobovatum UCD-FST 08-225 genome sequencing, assembly, and annotation.</title>
        <authorList>
            <person name="Fakankun I.U."/>
            <person name="Fristensky B."/>
            <person name="Levin D.B."/>
        </authorList>
    </citation>
    <scope>NUCLEOTIDE SEQUENCE [LARGE SCALE GENOMIC DNA]</scope>
    <source>
        <strain evidence="8 9">UCD-FST 08-225</strain>
    </source>
</reference>